<dbReference type="InterPro" id="IPR017853">
    <property type="entry name" value="GH"/>
</dbReference>
<keyword evidence="3" id="KW-1185">Reference proteome</keyword>
<organism evidence="2 3">
    <name type="scientific">Ideonella azotifigens</name>
    <dbReference type="NCBI Taxonomy" id="513160"/>
    <lineage>
        <taxon>Bacteria</taxon>
        <taxon>Pseudomonadati</taxon>
        <taxon>Pseudomonadota</taxon>
        <taxon>Betaproteobacteria</taxon>
        <taxon>Burkholderiales</taxon>
        <taxon>Sphaerotilaceae</taxon>
        <taxon>Ideonella</taxon>
    </lineage>
</organism>
<keyword evidence="1" id="KW-0732">Signal</keyword>
<protein>
    <recommendedName>
        <fullName evidence="4">Glycosyl hydrolase</fullName>
    </recommendedName>
</protein>
<dbReference type="InterPro" id="IPR052750">
    <property type="entry name" value="GH18_Chitinase"/>
</dbReference>
<name>A0ABN1KMT3_9BURK</name>
<evidence type="ECO:0008006" key="4">
    <source>
        <dbReference type="Google" id="ProtNLM"/>
    </source>
</evidence>
<dbReference type="PANTHER" id="PTHR42976">
    <property type="entry name" value="BIFUNCTIONAL CHITINASE/LYSOZYME-RELATED"/>
    <property type="match status" value="1"/>
</dbReference>
<feature type="chain" id="PRO_5047316579" description="Glycosyl hydrolase" evidence="1">
    <location>
        <begin position="28"/>
        <end position="342"/>
    </location>
</feature>
<evidence type="ECO:0000256" key="1">
    <source>
        <dbReference type="SAM" id="SignalP"/>
    </source>
</evidence>
<evidence type="ECO:0000313" key="3">
    <source>
        <dbReference type="Proteomes" id="UP001500279"/>
    </source>
</evidence>
<proteinExistence type="predicted"/>
<feature type="signal peptide" evidence="1">
    <location>
        <begin position="1"/>
        <end position="27"/>
    </location>
</feature>
<dbReference type="Gene3D" id="3.20.20.80">
    <property type="entry name" value="Glycosidases"/>
    <property type="match status" value="1"/>
</dbReference>
<comment type="caution">
    <text evidence="2">The sequence shown here is derived from an EMBL/GenBank/DDBJ whole genome shotgun (WGS) entry which is preliminary data.</text>
</comment>
<dbReference type="RefSeq" id="WP_141288772.1">
    <property type="nucleotide sequence ID" value="NZ_BAAAEW010000052.1"/>
</dbReference>
<dbReference type="PROSITE" id="PS51257">
    <property type="entry name" value="PROKAR_LIPOPROTEIN"/>
    <property type="match status" value="1"/>
</dbReference>
<evidence type="ECO:0000313" key="2">
    <source>
        <dbReference type="EMBL" id="GAA0771346.1"/>
    </source>
</evidence>
<dbReference type="Proteomes" id="UP001500279">
    <property type="component" value="Unassembled WGS sequence"/>
</dbReference>
<accession>A0ABN1KMT3</accession>
<dbReference type="SUPFAM" id="SSF51445">
    <property type="entry name" value="(Trans)glycosidases"/>
    <property type="match status" value="1"/>
</dbReference>
<reference evidence="2 3" key="1">
    <citation type="journal article" date="2019" name="Int. J. Syst. Evol. Microbiol.">
        <title>The Global Catalogue of Microorganisms (GCM) 10K type strain sequencing project: providing services to taxonomists for standard genome sequencing and annotation.</title>
        <authorList>
            <consortium name="The Broad Institute Genomics Platform"/>
            <consortium name="The Broad Institute Genome Sequencing Center for Infectious Disease"/>
            <person name="Wu L."/>
            <person name="Ma J."/>
        </authorList>
    </citation>
    <scope>NUCLEOTIDE SEQUENCE [LARGE SCALE GENOMIC DNA]</scope>
    <source>
        <strain evidence="2 3">JCM 15503</strain>
    </source>
</reference>
<dbReference type="PANTHER" id="PTHR42976:SF1">
    <property type="entry name" value="GH18 DOMAIN-CONTAINING PROTEIN-RELATED"/>
    <property type="match status" value="1"/>
</dbReference>
<dbReference type="EMBL" id="BAAAEW010000052">
    <property type="protein sequence ID" value="GAA0771346.1"/>
    <property type="molecule type" value="Genomic_DNA"/>
</dbReference>
<sequence length="342" mass="35598">MPYRSLLPAAILILSALAGCATPPSPAGQPPLRYVPYLHIVQGLDPATHRLRSVAGEQPPAPLVQAGRNALPGRPREVVWAFASGECGAEDWGPGIDATQLVAANAPAFAQAGMRYRISTGGQAGVFTCASEAGMQGFVQRYASPALAGFDFDIEGSQTDQQLEGLVRTAAASARAHPEWQYSFTLATLAGSDVRGANVNATGAKVVAALQRHHFDTAVVNLMVMDFGPASAASCVLRASDGRCDMGRSGLQAALNLQREFGVPLSRIALTAMLGVNDVTENVFTPEDAALLLADARTHGLAGVYYWSLERDAPCPGGATEVSSKCHSLPGVPAGAFGKIGF</sequence>
<gene>
    <name evidence="2" type="ORF">GCM10009107_63860</name>
</gene>